<dbReference type="EMBL" id="JAFHDT010000011">
    <property type="protein sequence ID" value="KAI7802940.1"/>
    <property type="molecule type" value="Genomic_DNA"/>
</dbReference>
<sequence>DDPIEDDPIEDDPIEDDPIEDDPIEDDPIEDDPIEDDPISDLQSSAVMQGQLESSSEGPWDAMSPKLWCGDGLMNLQLFGSGVDLVELCRGSSAPVPLGHLPPNCGHTSPTHGGLVYATPYDGCGVAQKGGNYVMQMLWQGTPVVISCPMT</sequence>
<evidence type="ECO:0000313" key="3">
    <source>
        <dbReference type="Proteomes" id="UP001059041"/>
    </source>
</evidence>
<evidence type="ECO:0000313" key="2">
    <source>
        <dbReference type="EMBL" id="KAI7802940.1"/>
    </source>
</evidence>
<organism evidence="2 3">
    <name type="scientific">Triplophysa rosa</name>
    <name type="common">Cave loach</name>
    <dbReference type="NCBI Taxonomy" id="992332"/>
    <lineage>
        <taxon>Eukaryota</taxon>
        <taxon>Metazoa</taxon>
        <taxon>Chordata</taxon>
        <taxon>Craniata</taxon>
        <taxon>Vertebrata</taxon>
        <taxon>Euteleostomi</taxon>
        <taxon>Actinopterygii</taxon>
        <taxon>Neopterygii</taxon>
        <taxon>Teleostei</taxon>
        <taxon>Ostariophysi</taxon>
        <taxon>Cypriniformes</taxon>
        <taxon>Nemacheilidae</taxon>
        <taxon>Triplophysa</taxon>
    </lineage>
</organism>
<proteinExistence type="predicted"/>
<feature type="compositionally biased region" description="Acidic residues" evidence="1">
    <location>
        <begin position="1"/>
        <end position="39"/>
    </location>
</feature>
<feature type="region of interest" description="Disordered" evidence="1">
    <location>
        <begin position="1"/>
        <end position="63"/>
    </location>
</feature>
<feature type="compositionally biased region" description="Polar residues" evidence="1">
    <location>
        <begin position="41"/>
        <end position="57"/>
    </location>
</feature>
<keyword evidence="3" id="KW-1185">Reference proteome</keyword>
<protein>
    <submittedName>
        <fullName evidence="2">Adhesive plaque matrix protein</fullName>
    </submittedName>
</protein>
<comment type="caution">
    <text evidence="2">The sequence shown here is derived from an EMBL/GenBank/DDBJ whole genome shotgun (WGS) entry which is preliminary data.</text>
</comment>
<feature type="non-terminal residue" evidence="2">
    <location>
        <position position="1"/>
    </location>
</feature>
<evidence type="ECO:0000256" key="1">
    <source>
        <dbReference type="SAM" id="MobiDB-lite"/>
    </source>
</evidence>
<name>A0A9W7TTD2_TRIRA</name>
<accession>A0A9W7TTD2</accession>
<reference evidence="2" key="1">
    <citation type="submission" date="2021-02" db="EMBL/GenBank/DDBJ databases">
        <title>Comparative genomics reveals that relaxation of natural selection precedes convergent phenotypic evolution of cavefish.</title>
        <authorList>
            <person name="Peng Z."/>
        </authorList>
    </citation>
    <scope>NUCLEOTIDE SEQUENCE</scope>
    <source>
        <tissue evidence="2">Muscle</tissue>
    </source>
</reference>
<dbReference type="Proteomes" id="UP001059041">
    <property type="component" value="Linkage Group LG11"/>
</dbReference>
<dbReference type="AlphaFoldDB" id="A0A9W7TTD2"/>
<gene>
    <name evidence="2" type="ORF">IRJ41_000062</name>
</gene>